<dbReference type="InterPro" id="IPR036249">
    <property type="entry name" value="Thioredoxin-like_sf"/>
</dbReference>
<dbReference type="Pfam" id="PF00578">
    <property type="entry name" value="AhpC-TSA"/>
    <property type="match status" value="1"/>
</dbReference>
<dbReference type="CDD" id="cd02969">
    <property type="entry name" value="PRX_like1"/>
    <property type="match status" value="1"/>
</dbReference>
<dbReference type="InterPro" id="IPR047262">
    <property type="entry name" value="PRX-like1"/>
</dbReference>
<dbReference type="Gene3D" id="3.40.30.10">
    <property type="entry name" value="Glutaredoxin"/>
    <property type="match status" value="1"/>
</dbReference>
<evidence type="ECO:0000313" key="2">
    <source>
        <dbReference type="EMBL" id="VAX37074.1"/>
    </source>
</evidence>
<dbReference type="EMBL" id="UOGJ01000119">
    <property type="protein sequence ID" value="VAX37074.1"/>
    <property type="molecule type" value="Genomic_DNA"/>
</dbReference>
<gene>
    <name evidence="2" type="ORF">MNBD_UNCLBAC01-1596</name>
</gene>
<feature type="domain" description="Thioredoxin" evidence="1">
    <location>
        <begin position="9"/>
        <end position="163"/>
    </location>
</feature>
<dbReference type="PANTHER" id="PTHR43640">
    <property type="entry name" value="OS07G0260300 PROTEIN"/>
    <property type="match status" value="1"/>
</dbReference>
<sequence>MSLLESIFIPLGTKMPEFNLKDPFDKEYKGSDLYGDSGLMIAFTCNHCPYAIAVWERFIRLAKYAKGLHVNTVAINSNIHPDFPEDAPEGMIKKIKELNMDFPYLVDETQETAKAFKAQCTPDIFLFNKEHELIYHGRIDDNWKDESKVNHEELKEALNNHAAALPITKKQHPTMGCSIKWRT</sequence>
<accession>A0A3B1DLX6</accession>
<dbReference type="InterPro" id="IPR000866">
    <property type="entry name" value="AhpC/TSA"/>
</dbReference>
<organism evidence="2">
    <name type="scientific">hydrothermal vent metagenome</name>
    <dbReference type="NCBI Taxonomy" id="652676"/>
    <lineage>
        <taxon>unclassified sequences</taxon>
        <taxon>metagenomes</taxon>
        <taxon>ecological metagenomes</taxon>
    </lineage>
</organism>
<dbReference type="PANTHER" id="PTHR43640:SF1">
    <property type="entry name" value="THIOREDOXIN-DEPENDENT PEROXIREDOXIN"/>
    <property type="match status" value="1"/>
</dbReference>
<dbReference type="PROSITE" id="PS51352">
    <property type="entry name" value="THIOREDOXIN_2"/>
    <property type="match status" value="1"/>
</dbReference>
<dbReference type="GO" id="GO:0016491">
    <property type="term" value="F:oxidoreductase activity"/>
    <property type="evidence" value="ECO:0007669"/>
    <property type="project" value="InterPro"/>
</dbReference>
<evidence type="ECO:0000259" key="1">
    <source>
        <dbReference type="PROSITE" id="PS51352"/>
    </source>
</evidence>
<reference evidence="2" key="1">
    <citation type="submission" date="2018-06" db="EMBL/GenBank/DDBJ databases">
        <authorList>
            <person name="Zhirakovskaya E."/>
        </authorList>
    </citation>
    <scope>NUCLEOTIDE SEQUENCE</scope>
</reference>
<dbReference type="GO" id="GO:0016209">
    <property type="term" value="F:antioxidant activity"/>
    <property type="evidence" value="ECO:0007669"/>
    <property type="project" value="InterPro"/>
</dbReference>
<protein>
    <submittedName>
        <fullName evidence="2">Alkyl hydroperoxide reductase and/or thiol-specific antioxidant family (AhpC/TSA) protein</fullName>
    </submittedName>
</protein>
<dbReference type="AlphaFoldDB" id="A0A3B1DLX6"/>
<dbReference type="SUPFAM" id="SSF52833">
    <property type="entry name" value="Thioredoxin-like"/>
    <property type="match status" value="1"/>
</dbReference>
<dbReference type="InterPro" id="IPR013766">
    <property type="entry name" value="Thioredoxin_domain"/>
</dbReference>
<name>A0A3B1DLX6_9ZZZZ</name>
<proteinExistence type="predicted"/>